<dbReference type="GO" id="GO:0003700">
    <property type="term" value="F:DNA-binding transcription factor activity"/>
    <property type="evidence" value="ECO:0007669"/>
    <property type="project" value="InterPro"/>
</dbReference>
<evidence type="ECO:0000256" key="1">
    <source>
        <dbReference type="SAM" id="MobiDB-lite"/>
    </source>
</evidence>
<evidence type="ECO:0000313" key="5">
    <source>
        <dbReference type="Proteomes" id="UP000196125"/>
    </source>
</evidence>
<feature type="region of interest" description="Disordered" evidence="1">
    <location>
        <begin position="1"/>
        <end position="26"/>
    </location>
</feature>
<evidence type="ECO:0000313" key="3">
    <source>
        <dbReference type="EMBL" id="MDW6005389.1"/>
    </source>
</evidence>
<reference evidence="4 5" key="1">
    <citation type="submission" date="2017-05" db="EMBL/GenBank/DDBJ databases">
        <authorList>
            <person name="Song R."/>
            <person name="Chenine A.L."/>
            <person name="Ruprecht R.M."/>
        </authorList>
    </citation>
    <scope>NUCLEOTIDE SEQUENCE [LARGE SCALE GENOMIC DNA]</scope>
    <source>
        <strain evidence="4 5">CECT 7927</strain>
    </source>
</reference>
<dbReference type="EMBL" id="FXXI01000008">
    <property type="protein sequence ID" value="SMS02171.1"/>
    <property type="molecule type" value="Genomic_DNA"/>
</dbReference>
<dbReference type="InterPro" id="IPR009057">
    <property type="entry name" value="Homeodomain-like_sf"/>
</dbReference>
<evidence type="ECO:0000313" key="6">
    <source>
        <dbReference type="Proteomes" id="UP001283366"/>
    </source>
</evidence>
<dbReference type="RefSeq" id="WP_087482192.1">
    <property type="nucleotide sequence ID" value="NZ_AP024884.1"/>
</dbReference>
<name>A0A1Y6IYR5_9VIBR</name>
<keyword evidence="6" id="KW-1185">Reference proteome</keyword>
<dbReference type="SUPFAM" id="SSF46689">
    <property type="entry name" value="Homeodomain-like"/>
    <property type="match status" value="1"/>
</dbReference>
<protein>
    <submittedName>
        <fullName evidence="4">HTH-type transcriptional regulator MurR</fullName>
    </submittedName>
    <submittedName>
        <fullName evidence="3">MurR/RpiR family transcriptional regulator</fullName>
    </submittedName>
</protein>
<gene>
    <name evidence="4" type="primary">murR</name>
    <name evidence="3" type="ORF">SBX37_21195</name>
    <name evidence="4" type="ORF">VIM7927_03489</name>
</gene>
<sequence>MNDRTRPSGRGTYQQPGISSQPGTCPLSERITRHYASLTENNRRLADYLQLNPEKVLMLSTSEIAEACQVSKTSVSRFIRKLGYEDHLALRQELMTERDKGQPVMVTALDDTELNNEVRALEKLWAQLTQQDHHELIEKLATAKRIKIIGYRNSYPLAMHFRQQLMQCRTQVELLPLPGQTIGEDLASIDADDFIIVIGIRRRVANFEKIMSFLAPRDCLLITDQSGQKYAQGIAHYFICYMNNELPLDSYSVPMSLIAHLVNQTFLHLKSKATQVSGKISVNYSQLSELE</sequence>
<proteinExistence type="predicted"/>
<dbReference type="InterPro" id="IPR047640">
    <property type="entry name" value="RpiR-like"/>
</dbReference>
<dbReference type="InterPro" id="IPR046348">
    <property type="entry name" value="SIS_dom_sf"/>
</dbReference>
<dbReference type="InterPro" id="IPR001347">
    <property type="entry name" value="SIS_dom"/>
</dbReference>
<dbReference type="Pfam" id="PF01380">
    <property type="entry name" value="SIS"/>
    <property type="match status" value="1"/>
</dbReference>
<organism evidence="4 5">
    <name type="scientific">Vibrio mangrovi</name>
    <dbReference type="NCBI Taxonomy" id="474394"/>
    <lineage>
        <taxon>Bacteria</taxon>
        <taxon>Pseudomonadati</taxon>
        <taxon>Pseudomonadota</taxon>
        <taxon>Gammaproteobacteria</taxon>
        <taxon>Vibrionales</taxon>
        <taxon>Vibrionaceae</taxon>
        <taxon>Vibrio</taxon>
    </lineage>
</organism>
<dbReference type="InterPro" id="IPR036388">
    <property type="entry name" value="WH-like_DNA-bd_sf"/>
</dbReference>
<accession>A0A1Y6IYR5</accession>
<dbReference type="OrthoDB" id="3237351at2"/>
<dbReference type="Proteomes" id="UP000196125">
    <property type="component" value="Unassembled WGS sequence"/>
</dbReference>
<dbReference type="SUPFAM" id="SSF53697">
    <property type="entry name" value="SIS domain"/>
    <property type="match status" value="1"/>
</dbReference>
<dbReference type="Proteomes" id="UP001283366">
    <property type="component" value="Unassembled WGS sequence"/>
</dbReference>
<evidence type="ECO:0000313" key="4">
    <source>
        <dbReference type="EMBL" id="SMS02171.1"/>
    </source>
</evidence>
<dbReference type="EMBL" id="JAWRCO010000002">
    <property type="protein sequence ID" value="MDW6005389.1"/>
    <property type="molecule type" value="Genomic_DNA"/>
</dbReference>
<reference evidence="3 6" key="2">
    <citation type="submission" date="2023-11" db="EMBL/GenBank/DDBJ databases">
        <title>Plant-associative lifestyle of Vibrio porteresiae and its evolutionary dynamics.</title>
        <authorList>
            <person name="Rameshkumar N."/>
            <person name="Kirti K."/>
        </authorList>
    </citation>
    <scope>NUCLEOTIDE SEQUENCE [LARGE SCALE GENOMIC DNA]</scope>
    <source>
        <strain evidence="3 6">MSSRF38</strain>
    </source>
</reference>
<dbReference type="PANTHER" id="PTHR30514:SF18">
    <property type="entry name" value="RPIR-FAMILY TRANSCRIPTIONAL REGULATOR"/>
    <property type="match status" value="1"/>
</dbReference>
<dbReference type="Gene3D" id="1.10.10.10">
    <property type="entry name" value="Winged helix-like DNA-binding domain superfamily/Winged helix DNA-binding domain"/>
    <property type="match status" value="1"/>
</dbReference>
<dbReference type="Gene3D" id="3.40.50.10490">
    <property type="entry name" value="Glucose-6-phosphate isomerase like protein, domain 1"/>
    <property type="match status" value="1"/>
</dbReference>
<dbReference type="PROSITE" id="PS51071">
    <property type="entry name" value="HTH_RPIR"/>
    <property type="match status" value="1"/>
</dbReference>
<dbReference type="GO" id="GO:0003677">
    <property type="term" value="F:DNA binding"/>
    <property type="evidence" value="ECO:0007669"/>
    <property type="project" value="InterPro"/>
</dbReference>
<dbReference type="GO" id="GO:1901135">
    <property type="term" value="P:carbohydrate derivative metabolic process"/>
    <property type="evidence" value="ECO:0007669"/>
    <property type="project" value="InterPro"/>
</dbReference>
<feature type="compositionally biased region" description="Polar residues" evidence="1">
    <location>
        <begin position="11"/>
        <end position="23"/>
    </location>
</feature>
<dbReference type="Pfam" id="PF01418">
    <property type="entry name" value="HTH_6"/>
    <property type="match status" value="1"/>
</dbReference>
<feature type="domain" description="HTH rpiR-type" evidence="2">
    <location>
        <begin position="25"/>
        <end position="101"/>
    </location>
</feature>
<dbReference type="AlphaFoldDB" id="A0A1Y6IYR5"/>
<dbReference type="InterPro" id="IPR000281">
    <property type="entry name" value="HTH_RpiR"/>
</dbReference>
<dbReference type="PANTHER" id="PTHR30514">
    <property type="entry name" value="GLUCOKINASE"/>
    <property type="match status" value="1"/>
</dbReference>
<dbReference type="GO" id="GO:0097367">
    <property type="term" value="F:carbohydrate derivative binding"/>
    <property type="evidence" value="ECO:0007669"/>
    <property type="project" value="InterPro"/>
</dbReference>
<evidence type="ECO:0000259" key="2">
    <source>
        <dbReference type="PROSITE" id="PS51071"/>
    </source>
</evidence>